<dbReference type="NCBIfam" id="TIGR03838">
    <property type="entry name" value="queuosine_YadB"/>
    <property type="match status" value="1"/>
</dbReference>
<evidence type="ECO:0000256" key="3">
    <source>
        <dbReference type="ARBA" id="ARBA00022741"/>
    </source>
</evidence>
<proteinExistence type="inferred from homology"/>
<dbReference type="InterPro" id="IPR020058">
    <property type="entry name" value="Glu/Gln-tRNA-synth_Ib_cat-dom"/>
</dbReference>
<dbReference type="Pfam" id="PF00749">
    <property type="entry name" value="tRNA-synt_1c"/>
    <property type="match status" value="1"/>
</dbReference>
<evidence type="ECO:0000313" key="8">
    <source>
        <dbReference type="EMBL" id="VAW53247.1"/>
    </source>
</evidence>
<feature type="domain" description="Glutamyl/glutaminyl-tRNA synthetase class Ib catalytic" evidence="7">
    <location>
        <begin position="10"/>
        <end position="247"/>
    </location>
</feature>
<sequence>MPFSATTYKGRFAPSPTGSVHFGTLVAAVASYLQAKKNNGEWIIRMEDVDVTRKVESSDIEILNTLEAFGFEWHGEILYQSTQTEYYEKALQQLILQSLVFPCICSRKQLNEIDCDIYPGTCRNKSLLEKSDHALRILANDVSVEFTDLVMGKQSQNIKQQCGDFIIKRRDGLFAYQLAVVVDDAIQGITEIVRGADLLGSTPRQIYLQQQLGYTTPTYCHLPLAIDNHDNKISKSEGAAKVDVKNREKHLYDTLKFLGQKPPADLLTCSINDIWQWATTNWNTNTVPQKKCRSA</sequence>
<dbReference type="SUPFAM" id="SSF52374">
    <property type="entry name" value="Nucleotidylyl transferase"/>
    <property type="match status" value="1"/>
</dbReference>
<protein>
    <submittedName>
        <fullName evidence="8">Glutamyl-Q tRNA(Asp) synthetase</fullName>
    </submittedName>
</protein>
<dbReference type="PANTHER" id="PTHR43311:SF1">
    <property type="entry name" value="GLUTAMYL-Q TRNA(ASP) SYNTHETASE"/>
    <property type="match status" value="1"/>
</dbReference>
<dbReference type="EMBL" id="UOFD01000058">
    <property type="protein sequence ID" value="VAW53247.1"/>
    <property type="molecule type" value="Genomic_DNA"/>
</dbReference>
<evidence type="ECO:0000256" key="5">
    <source>
        <dbReference type="ARBA" id="ARBA00022840"/>
    </source>
</evidence>
<evidence type="ECO:0000256" key="6">
    <source>
        <dbReference type="ARBA" id="ARBA00023146"/>
    </source>
</evidence>
<evidence type="ECO:0000259" key="7">
    <source>
        <dbReference type="Pfam" id="PF00749"/>
    </source>
</evidence>
<dbReference type="FunFam" id="3.40.50.620:FF:000093">
    <property type="entry name" value="Glutamyl-Q tRNA(Asp) synthetase"/>
    <property type="match status" value="1"/>
</dbReference>
<dbReference type="AlphaFoldDB" id="A0A3B0WRK0"/>
<name>A0A3B0WRK0_9ZZZZ</name>
<reference evidence="8" key="1">
    <citation type="submission" date="2018-06" db="EMBL/GenBank/DDBJ databases">
        <authorList>
            <person name="Zhirakovskaya E."/>
        </authorList>
    </citation>
    <scope>NUCLEOTIDE SEQUENCE</scope>
</reference>
<evidence type="ECO:0000256" key="4">
    <source>
        <dbReference type="ARBA" id="ARBA00022833"/>
    </source>
</evidence>
<evidence type="ECO:0000256" key="2">
    <source>
        <dbReference type="ARBA" id="ARBA00022723"/>
    </source>
</evidence>
<keyword evidence="3" id="KW-0547">Nucleotide-binding</keyword>
<dbReference type="HAMAP" id="MF_01428">
    <property type="entry name" value="Glu_Q_tRNA_synth"/>
    <property type="match status" value="1"/>
</dbReference>
<keyword evidence="5" id="KW-0067">ATP-binding</keyword>
<dbReference type="InterPro" id="IPR022380">
    <property type="entry name" value="Glu-Q_tRNA(Asp)_Synthase"/>
</dbReference>
<dbReference type="NCBIfam" id="NF004314">
    <property type="entry name" value="PRK05710.1-3"/>
    <property type="match status" value="1"/>
</dbReference>
<accession>A0A3B0WRK0</accession>
<evidence type="ECO:0000256" key="1">
    <source>
        <dbReference type="ARBA" id="ARBA00022598"/>
    </source>
</evidence>
<dbReference type="InterPro" id="IPR000924">
    <property type="entry name" value="Glu/Gln-tRNA-synth"/>
</dbReference>
<dbReference type="GO" id="GO:0005829">
    <property type="term" value="C:cytosol"/>
    <property type="evidence" value="ECO:0007669"/>
    <property type="project" value="TreeGrafter"/>
</dbReference>
<dbReference type="GO" id="GO:0005524">
    <property type="term" value="F:ATP binding"/>
    <property type="evidence" value="ECO:0007669"/>
    <property type="project" value="UniProtKB-KW"/>
</dbReference>
<dbReference type="Gene3D" id="3.40.50.620">
    <property type="entry name" value="HUPs"/>
    <property type="match status" value="1"/>
</dbReference>
<dbReference type="GO" id="GO:0006424">
    <property type="term" value="P:glutamyl-tRNA aminoacylation"/>
    <property type="evidence" value="ECO:0007669"/>
    <property type="project" value="InterPro"/>
</dbReference>
<dbReference type="GO" id="GO:0004818">
    <property type="term" value="F:glutamate-tRNA ligase activity"/>
    <property type="evidence" value="ECO:0007669"/>
    <property type="project" value="TreeGrafter"/>
</dbReference>
<dbReference type="GO" id="GO:0006400">
    <property type="term" value="P:tRNA modification"/>
    <property type="evidence" value="ECO:0007669"/>
    <property type="project" value="InterPro"/>
</dbReference>
<keyword evidence="6" id="KW-0030">Aminoacyl-tRNA synthetase</keyword>
<dbReference type="GO" id="GO:0008270">
    <property type="term" value="F:zinc ion binding"/>
    <property type="evidence" value="ECO:0007669"/>
    <property type="project" value="InterPro"/>
</dbReference>
<organism evidence="8">
    <name type="scientific">hydrothermal vent metagenome</name>
    <dbReference type="NCBI Taxonomy" id="652676"/>
    <lineage>
        <taxon>unclassified sequences</taxon>
        <taxon>metagenomes</taxon>
        <taxon>ecological metagenomes</taxon>
    </lineage>
</organism>
<gene>
    <name evidence="8" type="ORF">MNBD_GAMMA06-2020</name>
</gene>
<dbReference type="InterPro" id="IPR049940">
    <property type="entry name" value="GluQ/Sye"/>
</dbReference>
<keyword evidence="4" id="KW-0862">Zinc</keyword>
<keyword evidence="1" id="KW-0436">Ligase</keyword>
<dbReference type="PANTHER" id="PTHR43311">
    <property type="entry name" value="GLUTAMATE--TRNA LIGASE"/>
    <property type="match status" value="1"/>
</dbReference>
<dbReference type="PRINTS" id="PR00987">
    <property type="entry name" value="TRNASYNTHGLU"/>
</dbReference>
<dbReference type="InterPro" id="IPR014729">
    <property type="entry name" value="Rossmann-like_a/b/a_fold"/>
</dbReference>
<keyword evidence="2" id="KW-0479">Metal-binding</keyword>